<comment type="function">
    <text evidence="1">DNA polymerase III is a complex, multichain enzyme responsible for most of the replicative synthesis in bacteria. The epsilon subunit contain the editing function and is a proofreading 3'-5' exonuclease.</text>
</comment>
<dbReference type="GO" id="GO:0045004">
    <property type="term" value="P:DNA replication proofreading"/>
    <property type="evidence" value="ECO:0007669"/>
    <property type="project" value="TreeGrafter"/>
</dbReference>
<dbReference type="CDD" id="cd06127">
    <property type="entry name" value="DEDDh"/>
    <property type="match status" value="1"/>
</dbReference>
<evidence type="ECO:0000313" key="5">
    <source>
        <dbReference type="Proteomes" id="UP000075320"/>
    </source>
</evidence>
<gene>
    <name evidence="4" type="ORF">AZI86_13055</name>
</gene>
<evidence type="ECO:0000256" key="1">
    <source>
        <dbReference type="ARBA" id="ARBA00025483"/>
    </source>
</evidence>
<dbReference type="RefSeq" id="WP_061835641.1">
    <property type="nucleotide sequence ID" value="NZ_LUKE01000003.1"/>
</dbReference>
<dbReference type="InterPro" id="IPR012337">
    <property type="entry name" value="RNaseH-like_sf"/>
</dbReference>
<reference evidence="4 5" key="1">
    <citation type="submission" date="2016-03" db="EMBL/GenBank/DDBJ databases">
        <authorList>
            <person name="Ploux O."/>
        </authorList>
    </citation>
    <scope>NUCLEOTIDE SEQUENCE [LARGE SCALE GENOMIC DNA]</scope>
    <source>
        <strain evidence="4 5">R0</strain>
    </source>
</reference>
<dbReference type="NCBIfam" id="NF006615">
    <property type="entry name" value="PRK09182.1"/>
    <property type="match status" value="1"/>
</dbReference>
<dbReference type="EMBL" id="LUKE01000003">
    <property type="protein sequence ID" value="KYG63747.1"/>
    <property type="molecule type" value="Genomic_DNA"/>
</dbReference>
<dbReference type="Proteomes" id="UP000075320">
    <property type="component" value="Unassembled WGS sequence"/>
</dbReference>
<feature type="domain" description="Exonuclease" evidence="3">
    <location>
        <begin position="45"/>
        <end position="211"/>
    </location>
</feature>
<keyword evidence="5" id="KW-1185">Reference proteome</keyword>
<dbReference type="SUPFAM" id="SSF53098">
    <property type="entry name" value="Ribonuclease H-like"/>
    <property type="match status" value="1"/>
</dbReference>
<dbReference type="OrthoDB" id="9803913at2"/>
<accession>A0A150WIX8</accession>
<dbReference type="InterPro" id="IPR036397">
    <property type="entry name" value="RNaseH_sf"/>
</dbReference>
<dbReference type="Gene3D" id="3.30.420.10">
    <property type="entry name" value="Ribonuclease H-like superfamily/Ribonuclease H"/>
    <property type="match status" value="1"/>
</dbReference>
<protein>
    <submittedName>
        <fullName evidence="4">DNA polymerase III subunit epsilon</fullName>
    </submittedName>
</protein>
<evidence type="ECO:0000313" key="4">
    <source>
        <dbReference type="EMBL" id="KYG63747.1"/>
    </source>
</evidence>
<dbReference type="GO" id="GO:0003676">
    <property type="term" value="F:nucleic acid binding"/>
    <property type="evidence" value="ECO:0007669"/>
    <property type="project" value="InterPro"/>
</dbReference>
<dbReference type="FunFam" id="3.30.420.10:FF:000045">
    <property type="entry name" value="3'-5' exonuclease DinG"/>
    <property type="match status" value="1"/>
</dbReference>
<name>A0A150WIX8_BDEBC</name>
<evidence type="ECO:0000259" key="3">
    <source>
        <dbReference type="SMART" id="SM00479"/>
    </source>
</evidence>
<dbReference type="AlphaFoldDB" id="A0A150WIX8"/>
<dbReference type="GO" id="GO:0005829">
    <property type="term" value="C:cytosol"/>
    <property type="evidence" value="ECO:0007669"/>
    <property type="project" value="TreeGrafter"/>
</dbReference>
<organism evidence="4 5">
    <name type="scientific">Bdellovibrio bacteriovorus</name>
    <dbReference type="NCBI Taxonomy" id="959"/>
    <lineage>
        <taxon>Bacteria</taxon>
        <taxon>Pseudomonadati</taxon>
        <taxon>Bdellovibrionota</taxon>
        <taxon>Bdellovibrionia</taxon>
        <taxon>Bdellovibrionales</taxon>
        <taxon>Pseudobdellovibrionaceae</taxon>
        <taxon>Bdellovibrio</taxon>
    </lineage>
</organism>
<dbReference type="Pfam" id="PF00929">
    <property type="entry name" value="RNase_T"/>
    <property type="match status" value="1"/>
</dbReference>
<dbReference type="InterPro" id="IPR013520">
    <property type="entry name" value="Ribonucl_H"/>
</dbReference>
<evidence type="ECO:0000256" key="2">
    <source>
        <dbReference type="ARBA" id="ARBA00026073"/>
    </source>
</evidence>
<proteinExistence type="predicted"/>
<dbReference type="GO" id="GO:0008408">
    <property type="term" value="F:3'-5' exonuclease activity"/>
    <property type="evidence" value="ECO:0007669"/>
    <property type="project" value="TreeGrafter"/>
</dbReference>
<dbReference type="SMART" id="SM00479">
    <property type="entry name" value="EXOIII"/>
    <property type="match status" value="1"/>
</dbReference>
<comment type="caution">
    <text evidence="4">The sequence shown here is derived from an EMBL/GenBank/DDBJ whole genome shotgun (WGS) entry which is preliminary data.</text>
</comment>
<dbReference type="PANTHER" id="PTHR30231">
    <property type="entry name" value="DNA POLYMERASE III SUBUNIT EPSILON"/>
    <property type="match status" value="1"/>
</dbReference>
<sequence>MAFRWLGKSEDGATVTLHRLEGCPVQTPFYATPSWLELNADIVRTGVVLDTETTGLNHVEDAIIEIGLRQFLFNRQTGEILALSKAYSSFQDPGRPIPAEITELTGITDDMVAGKNIEWPVVDALLEEASIIIAHNARFDRPFIDKKSAVSREKIWGCSIKQIDWRAQGFTSSKLELLNVYHGFFTDSHRAINDVDALLYLLSLPQADDDKSYLHELLNNAKKSQTHVIATSAPFETKDQLKGRGYSWDNTNKFWNKVINKETLQDEIKWLEETVYFGAFRGLTREIALSDNFKS</sequence>
<comment type="subunit">
    <text evidence="2">DNA polymerase III contains a core (composed of alpha, epsilon and theta chains) that associates with a tau subunit. This core dimerizes to form the POLIII' complex. PolIII' associates with the gamma complex (composed of gamma, delta, delta', psi and chi chains) and with the beta chain to form the complete DNA polymerase III complex.</text>
</comment>
<dbReference type="PANTHER" id="PTHR30231:SF37">
    <property type="entry name" value="EXODEOXYRIBONUCLEASE 10"/>
    <property type="match status" value="1"/>
</dbReference>